<protein>
    <submittedName>
        <fullName evidence="3">Related to potassium channel beta subunit protein</fullName>
    </submittedName>
</protein>
<gene>
    <name evidence="3" type="ORF">FPRO_07732</name>
</gene>
<evidence type="ECO:0000313" key="3">
    <source>
        <dbReference type="EMBL" id="CZR43351.1"/>
    </source>
</evidence>
<dbReference type="PRINTS" id="PR00069">
    <property type="entry name" value="ALDKETRDTASE"/>
</dbReference>
<evidence type="ECO:0000259" key="2">
    <source>
        <dbReference type="Pfam" id="PF00248"/>
    </source>
</evidence>
<keyword evidence="4" id="KW-1185">Reference proteome</keyword>
<reference evidence="4" key="1">
    <citation type="journal article" date="2016" name="Genome Biol. Evol.">
        <title>Comparative 'omics' of the Fusarium fujikuroi species complex highlights differences in genetic potential and metabolite synthesis.</title>
        <authorList>
            <person name="Niehaus E.-M."/>
            <person name="Muensterkoetter M."/>
            <person name="Proctor R.H."/>
            <person name="Brown D.W."/>
            <person name="Sharon A."/>
            <person name="Idan Y."/>
            <person name="Oren-Young L."/>
            <person name="Sieber C.M."/>
            <person name="Novak O."/>
            <person name="Pencik A."/>
            <person name="Tarkowska D."/>
            <person name="Hromadova K."/>
            <person name="Freeman S."/>
            <person name="Maymon M."/>
            <person name="Elazar M."/>
            <person name="Youssef S.A."/>
            <person name="El-Shabrawy E.S.M."/>
            <person name="Shalaby A.B.A."/>
            <person name="Houterman P."/>
            <person name="Brock N.L."/>
            <person name="Burkhardt I."/>
            <person name="Tsavkelova E.A."/>
            <person name="Dickschat J.S."/>
            <person name="Galuszka P."/>
            <person name="Gueldener U."/>
            <person name="Tudzynski B."/>
        </authorList>
    </citation>
    <scope>NUCLEOTIDE SEQUENCE [LARGE SCALE GENOMIC DNA]</scope>
    <source>
        <strain evidence="4">ET1</strain>
    </source>
</reference>
<dbReference type="SUPFAM" id="SSF51430">
    <property type="entry name" value="NAD(P)-linked oxidoreductase"/>
    <property type="match status" value="1"/>
</dbReference>
<keyword evidence="1" id="KW-0560">Oxidoreductase</keyword>
<dbReference type="InterPro" id="IPR036812">
    <property type="entry name" value="NAD(P)_OxRdtase_dom_sf"/>
</dbReference>
<dbReference type="GO" id="GO:0016491">
    <property type="term" value="F:oxidoreductase activity"/>
    <property type="evidence" value="ECO:0007669"/>
    <property type="project" value="UniProtKB-KW"/>
</dbReference>
<evidence type="ECO:0000313" key="4">
    <source>
        <dbReference type="Proteomes" id="UP000183971"/>
    </source>
</evidence>
<dbReference type="InterPro" id="IPR020471">
    <property type="entry name" value="AKR"/>
</dbReference>
<proteinExistence type="predicted"/>
<keyword evidence="3" id="KW-0406">Ion transport</keyword>
<keyword evidence="3" id="KW-0813">Transport</keyword>
<dbReference type="GO" id="GO:0034220">
    <property type="term" value="P:monoatomic ion transmembrane transport"/>
    <property type="evidence" value="ECO:0007669"/>
    <property type="project" value="UniProtKB-KW"/>
</dbReference>
<dbReference type="GeneID" id="42052611"/>
<sequence>MPLVTQNVKPRVILGLMTFGPPGSEQLDARIFDPETYNKALDLFQSKGYNEVDTARIYVGGKQEGWTGSQTNWKERGLTVDTKVKYPAQPGENTYDKVIESVETSLKELGTDCIDLLYLHRPDRGTPFQETLGAINKLHKDGKFVRFGISNFTAYEVAEVVMICKYNNWVRPTVYQGMYNCLTRSIEAELFVACRRYGLDIVVYNPIAGGLLSGKIKSMDIKPESGRFSDQSKIGTAYRQRYFRESTFKALKAIEEATEKNGLSMLETALRWIIHHSGLKVTNGNDGIIIGMSNIQQLEQNLELVEKGPLPDEVVKALDQAWLYSKADTANYWHGDLEYTYDVHEALFGASAK</sequence>
<dbReference type="PANTHER" id="PTHR43364">
    <property type="entry name" value="NADH-SPECIFIC METHYLGLYOXAL REDUCTASE-RELATED"/>
    <property type="match status" value="1"/>
</dbReference>
<dbReference type="RefSeq" id="XP_031083942.1">
    <property type="nucleotide sequence ID" value="XM_031234179.1"/>
</dbReference>
<dbReference type="VEuPathDB" id="FungiDB:FPRO_07732"/>
<dbReference type="InterPro" id="IPR050523">
    <property type="entry name" value="AKR_Detox_Biosynth"/>
</dbReference>
<dbReference type="PANTHER" id="PTHR43364:SF4">
    <property type="entry name" value="NAD(P)-LINKED OXIDOREDUCTASE SUPERFAMILY PROTEIN"/>
    <property type="match status" value="1"/>
</dbReference>
<dbReference type="InterPro" id="IPR023210">
    <property type="entry name" value="NADP_OxRdtase_dom"/>
</dbReference>
<dbReference type="AlphaFoldDB" id="A0A1L7VSE5"/>
<organism evidence="3 4">
    <name type="scientific">Fusarium proliferatum (strain ET1)</name>
    <name type="common">Orchid endophyte fungus</name>
    <dbReference type="NCBI Taxonomy" id="1227346"/>
    <lineage>
        <taxon>Eukaryota</taxon>
        <taxon>Fungi</taxon>
        <taxon>Dikarya</taxon>
        <taxon>Ascomycota</taxon>
        <taxon>Pezizomycotina</taxon>
        <taxon>Sordariomycetes</taxon>
        <taxon>Hypocreomycetidae</taxon>
        <taxon>Hypocreales</taxon>
        <taxon>Nectriaceae</taxon>
        <taxon>Fusarium</taxon>
        <taxon>Fusarium fujikuroi species complex</taxon>
    </lineage>
</organism>
<name>A0A1L7VSE5_FUSPR</name>
<comment type="caution">
    <text evidence="3">The sequence shown here is derived from an EMBL/GenBank/DDBJ whole genome shotgun (WGS) entry which is preliminary data.</text>
</comment>
<evidence type="ECO:0000256" key="1">
    <source>
        <dbReference type="ARBA" id="ARBA00023002"/>
    </source>
</evidence>
<dbReference type="Proteomes" id="UP000183971">
    <property type="component" value="Unassembled WGS sequence"/>
</dbReference>
<keyword evidence="3" id="KW-0407">Ion channel</keyword>
<dbReference type="CDD" id="cd19075">
    <property type="entry name" value="AKR_AKR7A1-5"/>
    <property type="match status" value="1"/>
</dbReference>
<dbReference type="Gene3D" id="3.20.20.100">
    <property type="entry name" value="NADP-dependent oxidoreductase domain"/>
    <property type="match status" value="1"/>
</dbReference>
<accession>A0A1L7VSE5</accession>
<feature type="domain" description="NADP-dependent oxidoreductase" evidence="2">
    <location>
        <begin position="12"/>
        <end position="322"/>
    </location>
</feature>
<dbReference type="EMBL" id="FJOF01000007">
    <property type="protein sequence ID" value="CZR43351.1"/>
    <property type="molecule type" value="Genomic_DNA"/>
</dbReference>
<dbReference type="Pfam" id="PF00248">
    <property type="entry name" value="Aldo_ket_red"/>
    <property type="match status" value="1"/>
</dbReference>